<accession>A0A426Q7L4</accession>
<dbReference type="Gene3D" id="2.60.40.10">
    <property type="entry name" value="Immunoglobulins"/>
    <property type="match status" value="1"/>
</dbReference>
<dbReference type="SUPFAM" id="SSF81296">
    <property type="entry name" value="E set domains"/>
    <property type="match status" value="1"/>
</dbReference>
<name>A0A426Q7L4_9CORY</name>
<dbReference type="GO" id="GO:0006826">
    <property type="term" value="P:iron ion transport"/>
    <property type="evidence" value="ECO:0007669"/>
    <property type="project" value="InterPro"/>
</dbReference>
<proteinExistence type="inferred from homology"/>
<organism evidence="4 5">
    <name type="scientific">Corynebacterium bovis</name>
    <dbReference type="NCBI Taxonomy" id="36808"/>
    <lineage>
        <taxon>Bacteria</taxon>
        <taxon>Bacillati</taxon>
        <taxon>Actinomycetota</taxon>
        <taxon>Actinomycetes</taxon>
        <taxon>Mycobacteriales</taxon>
        <taxon>Corynebacteriaceae</taxon>
        <taxon>Corynebacterium</taxon>
    </lineage>
</organism>
<evidence type="ECO:0000256" key="1">
    <source>
        <dbReference type="ARBA" id="ARBA00024201"/>
    </source>
</evidence>
<dbReference type="EMBL" id="PQNQ01000001">
    <property type="protein sequence ID" value="RRQ05740.1"/>
    <property type="molecule type" value="Genomic_DNA"/>
</dbReference>
<dbReference type="InterPro" id="IPR014756">
    <property type="entry name" value="Ig_E-set"/>
</dbReference>
<feature type="compositionally biased region" description="Polar residues" evidence="2">
    <location>
        <begin position="92"/>
        <end position="122"/>
    </location>
</feature>
<feature type="compositionally biased region" description="Basic residues" evidence="2">
    <location>
        <begin position="164"/>
        <end position="182"/>
    </location>
</feature>
<dbReference type="AlphaFoldDB" id="A0A426Q7L4"/>
<dbReference type="InterPro" id="IPR013783">
    <property type="entry name" value="Ig-like_fold"/>
</dbReference>
<comment type="caution">
    <text evidence="4">The sequence shown here is derived from an EMBL/GenBank/DDBJ whole genome shotgun (WGS) entry which is preliminary data.</text>
</comment>
<feature type="region of interest" description="Disordered" evidence="2">
    <location>
        <begin position="65"/>
        <end position="182"/>
    </location>
</feature>
<comment type="similarity">
    <text evidence="1">Belongs to the Fes family.</text>
</comment>
<feature type="domain" description="Enterochelin esterase N-terminal" evidence="3">
    <location>
        <begin position="2"/>
        <end position="73"/>
    </location>
</feature>
<evidence type="ECO:0000313" key="5">
    <source>
        <dbReference type="Proteomes" id="UP000278422"/>
    </source>
</evidence>
<protein>
    <recommendedName>
        <fullName evidence="3">Enterochelin esterase N-terminal domain-containing protein</fullName>
    </recommendedName>
</protein>
<dbReference type="Proteomes" id="UP000278422">
    <property type="component" value="Unassembled WGS sequence"/>
</dbReference>
<reference evidence="4 5" key="1">
    <citation type="submission" date="2018-01" db="EMBL/GenBank/DDBJ databases">
        <title>Twenty Corynebacterium bovis Genomes.</title>
        <authorList>
            <person name="Gulvik C.A."/>
        </authorList>
    </citation>
    <scope>NUCLEOTIDE SEQUENCE [LARGE SCALE GENOMIC DNA]</scope>
    <source>
        <strain evidence="4 5">16-2004</strain>
    </source>
</reference>
<dbReference type="GO" id="GO:0005737">
    <property type="term" value="C:cytoplasm"/>
    <property type="evidence" value="ECO:0007669"/>
    <property type="project" value="InterPro"/>
</dbReference>
<evidence type="ECO:0000313" key="4">
    <source>
        <dbReference type="EMBL" id="RRQ05740.1"/>
    </source>
</evidence>
<dbReference type="InterPro" id="IPR021764">
    <property type="entry name" value="Enterochelin_esterase_N"/>
</dbReference>
<sequence length="182" mass="20153">MQVTFLWRQERGATCDRVYLRVNRVTDKGREALGLMHHIPGTDVWVLTLDLAPTTRLSYGFVPCPRARSRPPAHRPSCPVTCDRTRIRSTGPGHSSSTARESAIPSTVARSPARSPNGTMSPQPARDGSTAPSCGCPARRTRPAAGTRCSPRRCARSRCASSSPRRRQRRFRTTRAHRPRSP</sequence>
<dbReference type="Pfam" id="PF11806">
    <property type="entry name" value="Enterochelin_N"/>
    <property type="match status" value="1"/>
</dbReference>
<evidence type="ECO:0000259" key="3">
    <source>
        <dbReference type="Pfam" id="PF11806"/>
    </source>
</evidence>
<keyword evidence="5" id="KW-1185">Reference proteome</keyword>
<gene>
    <name evidence="4" type="ORF">CXF42_00230</name>
</gene>
<evidence type="ECO:0000256" key="2">
    <source>
        <dbReference type="SAM" id="MobiDB-lite"/>
    </source>
</evidence>
<dbReference type="GO" id="GO:0008849">
    <property type="term" value="F:enterochelin esterase activity"/>
    <property type="evidence" value="ECO:0007669"/>
    <property type="project" value="InterPro"/>
</dbReference>
<dbReference type="GO" id="GO:0005975">
    <property type="term" value="P:carbohydrate metabolic process"/>
    <property type="evidence" value="ECO:0007669"/>
    <property type="project" value="UniProtKB-ARBA"/>
</dbReference>
<feature type="compositionally biased region" description="Low complexity" evidence="2">
    <location>
        <begin position="134"/>
        <end position="149"/>
    </location>
</feature>
<dbReference type="GO" id="GO:0005506">
    <property type="term" value="F:iron ion binding"/>
    <property type="evidence" value="ECO:0007669"/>
    <property type="project" value="InterPro"/>
</dbReference>